<evidence type="ECO:0000313" key="1">
    <source>
        <dbReference type="EMBL" id="BCD98932.1"/>
    </source>
</evidence>
<proteinExistence type="predicted"/>
<reference evidence="1 2" key="1">
    <citation type="journal article" date="2022" name="IScience">
        <title>An ultrasensitive nanofiber-based assay for enzymatic hydrolysis and deep-sea microbial degradation of cellulose.</title>
        <authorList>
            <person name="Tsudome M."/>
            <person name="Tachioka M."/>
            <person name="Miyazaki M."/>
            <person name="Uchimura K."/>
            <person name="Tsuda M."/>
            <person name="Takaki Y."/>
            <person name="Deguchi S."/>
        </authorList>
    </citation>
    <scope>NUCLEOTIDE SEQUENCE [LARGE SCALE GENOMIC DNA]</scope>
    <source>
        <strain evidence="1 2">GE09</strain>
    </source>
</reference>
<accession>A0AAN1WJW0</accession>
<sequence length="426" mass="48042">MAEHSRLIAQPLTLKAFLYVMALWAYLPFSPHTYAQPAQPKAKAGATTQPLALSLRGRLAQMEQLNAGQAASYRLRLSWQQPLSKTLEGKVAFDHIATGWQDKHSDGVRFNAMPTIPDAPSTQVNEAWVKGHWQALELKIGKQRVHFENQRHLGGNGFWQNEQTFDAAQLNYAVGMSSALQLNYLSKAHRITGPKASTRLQPSDNNFSDLNGIRPANLRGEHDLKTFAAALKTTILDFNKLGIYYIDNNNLSVPALNYRSLGANYQWRYAFGAAKAFIEADLSVQQRSQVSHIPYTRFKGAVNTHRWLFAIEQEQLGSKDNTPYITPMASLHDFQGFADQFTTTPEQGVTDNSLQGQYSYGNYKVAVFAHHFTRYNSTHFLGKALDIDIKLPNLKQIKTHFRYAYFWAPATKVDTQRIFLTASITL</sequence>
<dbReference type="RefSeq" id="WP_236983662.1">
    <property type="nucleotide sequence ID" value="NZ_AP023086.1"/>
</dbReference>
<keyword evidence="2" id="KW-1185">Reference proteome</keyword>
<evidence type="ECO:0008006" key="3">
    <source>
        <dbReference type="Google" id="ProtNLM"/>
    </source>
</evidence>
<dbReference type="KEGG" id="marq:MARGE09_P3133"/>
<evidence type="ECO:0000313" key="2">
    <source>
        <dbReference type="Proteomes" id="UP001320119"/>
    </source>
</evidence>
<name>A0AAN1WJW0_9GAMM</name>
<dbReference type="AlphaFoldDB" id="A0AAN1WJW0"/>
<gene>
    <name evidence="1" type="ORF">MARGE09_P3133</name>
</gene>
<dbReference type="EMBL" id="AP023086">
    <property type="protein sequence ID" value="BCD98932.1"/>
    <property type="molecule type" value="Genomic_DNA"/>
</dbReference>
<dbReference type="Proteomes" id="UP001320119">
    <property type="component" value="Chromosome"/>
</dbReference>
<protein>
    <recommendedName>
        <fullName evidence="3">Alginate export domain-containing protein</fullName>
    </recommendedName>
</protein>
<organism evidence="1 2">
    <name type="scientific">Marinagarivorans cellulosilyticus</name>
    <dbReference type="NCBI Taxonomy" id="2721545"/>
    <lineage>
        <taxon>Bacteria</taxon>
        <taxon>Pseudomonadati</taxon>
        <taxon>Pseudomonadota</taxon>
        <taxon>Gammaproteobacteria</taxon>
        <taxon>Cellvibrionales</taxon>
        <taxon>Cellvibrionaceae</taxon>
        <taxon>Marinagarivorans</taxon>
    </lineage>
</organism>